<dbReference type="Pfam" id="PF05746">
    <property type="entry name" value="DALR_1"/>
    <property type="match status" value="1"/>
</dbReference>
<dbReference type="AlphaFoldDB" id="A0A318R4Y1"/>
<dbReference type="InterPro" id="IPR001412">
    <property type="entry name" value="aa-tRNA-synth_I_CS"/>
</dbReference>
<comment type="similarity">
    <text evidence="2 10 11">Belongs to the class-I aminoacyl-tRNA synthetase family.</text>
</comment>
<evidence type="ECO:0000256" key="8">
    <source>
        <dbReference type="ARBA" id="ARBA00023146"/>
    </source>
</evidence>
<dbReference type="InterPro" id="IPR009080">
    <property type="entry name" value="tRNAsynth_Ia_anticodon-bd"/>
</dbReference>
<dbReference type="FunFam" id="1.10.730.10:FF:000008">
    <property type="entry name" value="Arginine--tRNA ligase"/>
    <property type="match status" value="1"/>
</dbReference>
<dbReference type="InterPro" id="IPR005148">
    <property type="entry name" value="Arg-tRNA-synth_N"/>
</dbReference>
<evidence type="ECO:0000256" key="3">
    <source>
        <dbReference type="ARBA" id="ARBA00022490"/>
    </source>
</evidence>
<evidence type="ECO:0000256" key="7">
    <source>
        <dbReference type="ARBA" id="ARBA00022917"/>
    </source>
</evidence>
<dbReference type="Pfam" id="PF00750">
    <property type="entry name" value="tRNA-synt_1d"/>
    <property type="match status" value="1"/>
</dbReference>
<feature type="domain" description="Arginyl tRNA synthetase N-terminal" evidence="13">
    <location>
        <begin position="7"/>
        <end position="93"/>
    </location>
</feature>
<evidence type="ECO:0000256" key="1">
    <source>
        <dbReference type="ARBA" id="ARBA00004496"/>
    </source>
</evidence>
<keyword evidence="8 10" id="KW-0030">Aminoacyl-tRNA synthetase</keyword>
<sequence length="601" mass="64926">MSDSLFARYLTHVRDALRATMPDLPPAALERVEVTPTRDPAHGDLATNAALVISKAARRRPAEIAAELVTALASVPGIAQAEVAGPGFVNMRLAPAVWQAVARDVLHAGEAYGTSSAGRGVKVNVEYVSANPTGPMHVGHCRGAVVGDVLANLLAKAGYEVTKEYYINDAGAQVIALAWATYWRYLQALHTTVTEEEFAAVVPGGAIQYGGDYLVPVGEALAKKHGESLAAPGLRPADPALWLETVKKEAVDTMMGMIREDLAALGVHHDVFTSEAGILADGETDRAIRKLEDKGLIYEGVLEPPKGKLPDDWEARPQTLFRSTEFGDDVDRPLRKSDGSNTYFANDIGYHADKIRRGADVLVDVWGADHGGYVTRMKAAVAALATDGRPVLDVLLCQIVRIVRDGQPVRMSKRAGTFVTLRDLIDEVGRDAVRFTMLTRKADAQMEFDLDQVVAQSRDNPVFYVQYAHARCCSVLRAAAALANAGRLPGGLTPAELATTDLSGLGADAELALLQRMAQWPRMVESAASAHEPHRIAFYLNELASDFHALWNRGKDDTTLRFVQEDDVATTRTKLALVEATATVLRSGLNVLGVQPVEEMR</sequence>
<dbReference type="Gene3D" id="3.30.1360.70">
    <property type="entry name" value="Arginyl tRNA synthetase N-terminal domain"/>
    <property type="match status" value="1"/>
</dbReference>
<dbReference type="InterPro" id="IPR036695">
    <property type="entry name" value="Arg-tRNA-synth_N_sf"/>
</dbReference>
<dbReference type="EC" id="6.1.1.19" evidence="10"/>
<proteinExistence type="inferred from homology"/>
<accession>A0A318R4Y1</accession>
<dbReference type="Pfam" id="PF03485">
    <property type="entry name" value="Arg_tRNA_synt_N"/>
    <property type="match status" value="1"/>
</dbReference>
<dbReference type="SUPFAM" id="SSF52374">
    <property type="entry name" value="Nucleotidylyl transferase"/>
    <property type="match status" value="1"/>
</dbReference>
<dbReference type="InterPro" id="IPR001278">
    <property type="entry name" value="Arg-tRNA-ligase"/>
</dbReference>
<keyword evidence="3 10" id="KW-0963">Cytoplasm</keyword>
<dbReference type="Gene3D" id="1.10.730.10">
    <property type="entry name" value="Isoleucyl-tRNA Synthetase, Domain 1"/>
    <property type="match status" value="1"/>
</dbReference>
<dbReference type="PRINTS" id="PR01038">
    <property type="entry name" value="TRNASYNTHARG"/>
</dbReference>
<name>A0A318R4Y1_9PROT</name>
<keyword evidence="5 10" id="KW-0547">Nucleotide-binding</keyword>
<evidence type="ECO:0000256" key="9">
    <source>
        <dbReference type="ARBA" id="ARBA00049339"/>
    </source>
</evidence>
<feature type="domain" description="DALR anticodon binding" evidence="12">
    <location>
        <begin position="465"/>
        <end position="600"/>
    </location>
</feature>
<dbReference type="Proteomes" id="UP000247814">
    <property type="component" value="Unassembled WGS sequence"/>
</dbReference>
<evidence type="ECO:0000256" key="5">
    <source>
        <dbReference type="ARBA" id="ARBA00022741"/>
    </source>
</evidence>
<organism evidence="14 15">
    <name type="scientific">Komagataeibacter sucrofermentans</name>
    <dbReference type="NCBI Taxonomy" id="1053551"/>
    <lineage>
        <taxon>Bacteria</taxon>
        <taxon>Pseudomonadati</taxon>
        <taxon>Pseudomonadota</taxon>
        <taxon>Alphaproteobacteria</taxon>
        <taxon>Acetobacterales</taxon>
        <taxon>Acetobacteraceae</taxon>
        <taxon>Komagataeibacter</taxon>
    </lineage>
</organism>
<dbReference type="InterPro" id="IPR014729">
    <property type="entry name" value="Rossmann-like_a/b/a_fold"/>
</dbReference>
<comment type="subunit">
    <text evidence="10">Monomer.</text>
</comment>
<evidence type="ECO:0000259" key="13">
    <source>
        <dbReference type="SMART" id="SM01016"/>
    </source>
</evidence>
<dbReference type="SUPFAM" id="SSF47323">
    <property type="entry name" value="Anticodon-binding domain of a subclass of class I aminoacyl-tRNA synthetases"/>
    <property type="match status" value="1"/>
</dbReference>
<dbReference type="SMART" id="SM01016">
    <property type="entry name" value="Arg_tRNA_synt_N"/>
    <property type="match status" value="1"/>
</dbReference>
<dbReference type="GO" id="GO:0005524">
    <property type="term" value="F:ATP binding"/>
    <property type="evidence" value="ECO:0007669"/>
    <property type="project" value="UniProtKB-UniRule"/>
</dbReference>
<dbReference type="GO" id="GO:0006420">
    <property type="term" value="P:arginyl-tRNA aminoacylation"/>
    <property type="evidence" value="ECO:0007669"/>
    <property type="project" value="UniProtKB-UniRule"/>
</dbReference>
<dbReference type="PANTHER" id="PTHR11956">
    <property type="entry name" value="ARGINYL-TRNA SYNTHETASE"/>
    <property type="match status" value="1"/>
</dbReference>
<keyword evidence="4 10" id="KW-0436">Ligase</keyword>
<dbReference type="RefSeq" id="WP_110566758.1">
    <property type="nucleotide sequence ID" value="NZ_CP137147.1"/>
</dbReference>
<evidence type="ECO:0000313" key="15">
    <source>
        <dbReference type="Proteomes" id="UP000247814"/>
    </source>
</evidence>
<comment type="subcellular location">
    <subcellularLocation>
        <location evidence="1 10">Cytoplasm</location>
    </subcellularLocation>
</comment>
<dbReference type="InterPro" id="IPR008909">
    <property type="entry name" value="DALR_anticod-bd"/>
</dbReference>
<protein>
    <recommendedName>
        <fullName evidence="10">Arginine--tRNA ligase</fullName>
        <ecNumber evidence="10">6.1.1.19</ecNumber>
    </recommendedName>
    <alternativeName>
        <fullName evidence="10">Arginyl-tRNA synthetase</fullName>
        <shortName evidence="10">ArgRS</shortName>
    </alternativeName>
</protein>
<dbReference type="EMBL" id="NKUA01000001">
    <property type="protein sequence ID" value="PYD81153.1"/>
    <property type="molecule type" value="Genomic_DNA"/>
</dbReference>
<dbReference type="NCBIfam" id="TIGR00456">
    <property type="entry name" value="argS"/>
    <property type="match status" value="1"/>
</dbReference>
<dbReference type="PANTHER" id="PTHR11956:SF5">
    <property type="entry name" value="ARGININE--TRNA LIGASE, CYTOPLASMIC"/>
    <property type="match status" value="1"/>
</dbReference>
<dbReference type="GO" id="GO:0004814">
    <property type="term" value="F:arginine-tRNA ligase activity"/>
    <property type="evidence" value="ECO:0007669"/>
    <property type="project" value="UniProtKB-UniRule"/>
</dbReference>
<evidence type="ECO:0000256" key="2">
    <source>
        <dbReference type="ARBA" id="ARBA00005594"/>
    </source>
</evidence>
<comment type="catalytic activity">
    <reaction evidence="9 10">
        <text>tRNA(Arg) + L-arginine + ATP = L-arginyl-tRNA(Arg) + AMP + diphosphate</text>
        <dbReference type="Rhea" id="RHEA:20301"/>
        <dbReference type="Rhea" id="RHEA-COMP:9658"/>
        <dbReference type="Rhea" id="RHEA-COMP:9673"/>
        <dbReference type="ChEBI" id="CHEBI:30616"/>
        <dbReference type="ChEBI" id="CHEBI:32682"/>
        <dbReference type="ChEBI" id="CHEBI:33019"/>
        <dbReference type="ChEBI" id="CHEBI:78442"/>
        <dbReference type="ChEBI" id="CHEBI:78513"/>
        <dbReference type="ChEBI" id="CHEBI:456215"/>
        <dbReference type="EC" id="6.1.1.19"/>
    </reaction>
</comment>
<dbReference type="CDD" id="cd00671">
    <property type="entry name" value="ArgRS_core"/>
    <property type="match status" value="1"/>
</dbReference>
<dbReference type="HAMAP" id="MF_00123">
    <property type="entry name" value="Arg_tRNA_synth"/>
    <property type="match status" value="1"/>
</dbReference>
<keyword evidence="6 10" id="KW-0067">ATP-binding</keyword>
<dbReference type="GO" id="GO:0005737">
    <property type="term" value="C:cytoplasm"/>
    <property type="evidence" value="ECO:0007669"/>
    <property type="project" value="UniProtKB-SubCell"/>
</dbReference>
<dbReference type="PROSITE" id="PS00178">
    <property type="entry name" value="AA_TRNA_LIGASE_I"/>
    <property type="match status" value="1"/>
</dbReference>
<evidence type="ECO:0000256" key="4">
    <source>
        <dbReference type="ARBA" id="ARBA00022598"/>
    </source>
</evidence>
<comment type="caution">
    <text evidence="14">The sequence shown here is derived from an EMBL/GenBank/DDBJ whole genome shotgun (WGS) entry which is preliminary data.</text>
</comment>
<gene>
    <name evidence="10" type="primary">argS</name>
    <name evidence="14" type="ORF">CFR77_01120</name>
</gene>
<keyword evidence="15" id="KW-1185">Reference proteome</keyword>
<feature type="short sequence motif" description="'HIGH' region" evidence="10">
    <location>
        <begin position="130"/>
        <end position="140"/>
    </location>
</feature>
<evidence type="ECO:0000256" key="11">
    <source>
        <dbReference type="RuleBase" id="RU363038"/>
    </source>
</evidence>
<evidence type="ECO:0000259" key="12">
    <source>
        <dbReference type="SMART" id="SM00836"/>
    </source>
</evidence>
<dbReference type="SMART" id="SM00836">
    <property type="entry name" value="DALR_1"/>
    <property type="match status" value="1"/>
</dbReference>
<evidence type="ECO:0000256" key="6">
    <source>
        <dbReference type="ARBA" id="ARBA00022840"/>
    </source>
</evidence>
<evidence type="ECO:0000256" key="10">
    <source>
        <dbReference type="HAMAP-Rule" id="MF_00123"/>
    </source>
</evidence>
<reference evidence="14 15" key="1">
    <citation type="submission" date="2017-07" db="EMBL/GenBank/DDBJ databases">
        <title>A draft genome sequence of Komagataeibacter sucrofermentans LMG 18788.</title>
        <authorList>
            <person name="Skraban J."/>
            <person name="Cleenwerck I."/>
            <person name="Vandamme P."/>
            <person name="Trcek J."/>
        </authorList>
    </citation>
    <scope>NUCLEOTIDE SEQUENCE [LARGE SCALE GENOMIC DNA]</scope>
    <source>
        <strain evidence="14 15">LMG 18788</strain>
    </source>
</reference>
<dbReference type="SUPFAM" id="SSF55190">
    <property type="entry name" value="Arginyl-tRNA synthetase (ArgRS), N-terminal 'additional' domain"/>
    <property type="match status" value="1"/>
</dbReference>
<dbReference type="InterPro" id="IPR035684">
    <property type="entry name" value="ArgRS_core"/>
</dbReference>
<dbReference type="OrthoDB" id="9803211at2"/>
<evidence type="ECO:0000313" key="14">
    <source>
        <dbReference type="EMBL" id="PYD81153.1"/>
    </source>
</evidence>
<dbReference type="Gene3D" id="3.40.50.620">
    <property type="entry name" value="HUPs"/>
    <property type="match status" value="1"/>
</dbReference>
<keyword evidence="7 10" id="KW-0648">Protein biosynthesis</keyword>